<comment type="caution">
    <text evidence="3">The sequence shown here is derived from an EMBL/GenBank/DDBJ whole genome shotgun (WGS) entry which is preliminary data.</text>
</comment>
<dbReference type="PIRSF" id="PIRSF000126">
    <property type="entry name" value="11-beta-HSD1"/>
    <property type="match status" value="1"/>
</dbReference>
<sequence length="302" mass="33458">MLLMVGLNFYPTIYLHFQKEIQNVKKLYNVEWALVTGSSTGIGKEMAKILVAQGVNVVLLSSNEERLEQCKNDLLKINTDVEIKIVALDLTKAFDHVQKTVAEATKDLPISLVINNAGYALSGKFQELTSETLSSHINCNVSSHVAITHHFYKMWTEKKVKGYFVFTASIVGYLPFPNLNEAYSGAKGYLRMFSNTMSAKSKKDGISCLVMHPGPVHNSRFLNKSGHFNDETPAKFTFSQTADVVAKHTINAIGKFTSVESGWYATLVKLIKNISGLNFVSLALKLTPDIFTAPKAISKKNN</sequence>
<dbReference type="PANTHER" id="PTHR42901">
    <property type="entry name" value="ALCOHOL DEHYDROGENASE"/>
    <property type="match status" value="1"/>
</dbReference>
<dbReference type="Proteomes" id="UP001150062">
    <property type="component" value="Unassembled WGS sequence"/>
</dbReference>
<dbReference type="CDD" id="cd05233">
    <property type="entry name" value="SDR_c"/>
    <property type="match status" value="1"/>
</dbReference>
<accession>A0ABQ8YAE7</accession>
<evidence type="ECO:0000256" key="2">
    <source>
        <dbReference type="ARBA" id="ARBA00023002"/>
    </source>
</evidence>
<dbReference type="Gene3D" id="3.40.50.720">
    <property type="entry name" value="NAD(P)-binding Rossmann-like Domain"/>
    <property type="match status" value="1"/>
</dbReference>
<dbReference type="PANTHER" id="PTHR42901:SF1">
    <property type="entry name" value="ALCOHOL DEHYDROGENASE"/>
    <property type="match status" value="1"/>
</dbReference>
<dbReference type="InterPro" id="IPR036291">
    <property type="entry name" value="NAD(P)-bd_dom_sf"/>
</dbReference>
<proteinExistence type="inferred from homology"/>
<dbReference type="EMBL" id="JAOAOG010000198">
    <property type="protein sequence ID" value="KAJ6240734.1"/>
    <property type="molecule type" value="Genomic_DNA"/>
</dbReference>
<name>A0ABQ8YAE7_9EUKA</name>
<dbReference type="PRINTS" id="PR00081">
    <property type="entry name" value="GDHRDH"/>
</dbReference>
<keyword evidence="4" id="KW-1185">Reference proteome</keyword>
<protein>
    <submittedName>
        <fullName evidence="3">Oxidoreductase</fullName>
    </submittedName>
</protein>
<dbReference type="InterPro" id="IPR020904">
    <property type="entry name" value="Sc_DH/Rdtase_CS"/>
</dbReference>
<comment type="similarity">
    <text evidence="1">Belongs to the short-chain dehydrogenases/reductases (SDR) family.</text>
</comment>
<gene>
    <name evidence="3" type="ORF">M0813_23832</name>
</gene>
<dbReference type="PROSITE" id="PS00061">
    <property type="entry name" value="ADH_SHORT"/>
    <property type="match status" value="1"/>
</dbReference>
<evidence type="ECO:0000313" key="4">
    <source>
        <dbReference type="Proteomes" id="UP001150062"/>
    </source>
</evidence>
<evidence type="ECO:0000313" key="3">
    <source>
        <dbReference type="EMBL" id="KAJ6240734.1"/>
    </source>
</evidence>
<keyword evidence="2" id="KW-0560">Oxidoreductase</keyword>
<dbReference type="Pfam" id="PF00106">
    <property type="entry name" value="adh_short"/>
    <property type="match status" value="1"/>
</dbReference>
<reference evidence="3" key="1">
    <citation type="submission" date="2022-08" db="EMBL/GenBank/DDBJ databases">
        <title>Novel sulfate-reducing endosymbionts in the free-living metamonad Anaeramoeba.</title>
        <authorList>
            <person name="Jerlstrom-Hultqvist J."/>
            <person name="Cepicka I."/>
            <person name="Gallot-Lavallee L."/>
            <person name="Salas-Leiva D."/>
            <person name="Curtis B.A."/>
            <person name="Zahonova K."/>
            <person name="Pipaliya S."/>
            <person name="Dacks J."/>
            <person name="Roger A.J."/>
        </authorList>
    </citation>
    <scope>NUCLEOTIDE SEQUENCE</scope>
    <source>
        <strain evidence="3">Schooner1</strain>
    </source>
</reference>
<evidence type="ECO:0000256" key="1">
    <source>
        <dbReference type="ARBA" id="ARBA00006484"/>
    </source>
</evidence>
<dbReference type="SUPFAM" id="SSF51735">
    <property type="entry name" value="NAD(P)-binding Rossmann-fold domains"/>
    <property type="match status" value="1"/>
</dbReference>
<organism evidence="3 4">
    <name type="scientific">Anaeramoeba flamelloides</name>
    <dbReference type="NCBI Taxonomy" id="1746091"/>
    <lineage>
        <taxon>Eukaryota</taxon>
        <taxon>Metamonada</taxon>
        <taxon>Anaeramoebidae</taxon>
        <taxon>Anaeramoeba</taxon>
    </lineage>
</organism>
<dbReference type="InterPro" id="IPR002347">
    <property type="entry name" value="SDR_fam"/>
</dbReference>